<feature type="domain" description="Essential protein Yae1 N-terminal" evidence="8">
    <location>
        <begin position="41"/>
        <end position="78"/>
    </location>
</feature>
<evidence type="ECO:0000256" key="1">
    <source>
        <dbReference type="ARBA" id="ARBA00004123"/>
    </source>
</evidence>
<gene>
    <name evidence="9" type="ORF">EXIGLDRAFT_831861</name>
</gene>
<evidence type="ECO:0000259" key="8">
    <source>
        <dbReference type="Pfam" id="PF09811"/>
    </source>
</evidence>
<dbReference type="STRING" id="1314781.A0A165M779"/>
<dbReference type="GO" id="GO:0005737">
    <property type="term" value="C:cytoplasm"/>
    <property type="evidence" value="ECO:0007669"/>
    <property type="project" value="UniProtKB-SubCell"/>
</dbReference>
<evidence type="ECO:0000313" key="10">
    <source>
        <dbReference type="Proteomes" id="UP000077266"/>
    </source>
</evidence>
<dbReference type="Pfam" id="PF09811">
    <property type="entry name" value="Yae1_N"/>
    <property type="match status" value="1"/>
</dbReference>
<evidence type="ECO:0000256" key="2">
    <source>
        <dbReference type="ARBA" id="ARBA00004496"/>
    </source>
</evidence>
<evidence type="ECO:0000256" key="7">
    <source>
        <dbReference type="ARBA" id="ARBA00023242"/>
    </source>
</evidence>
<keyword evidence="7" id="KW-0539">Nucleus</keyword>
<comment type="similarity">
    <text evidence="3">Belongs to the YAE1 family.</text>
</comment>
<dbReference type="PANTHER" id="PTHR18829:SF0">
    <property type="entry name" value="PROTEIN YAE1 HOMOLOG"/>
    <property type="match status" value="1"/>
</dbReference>
<dbReference type="AlphaFoldDB" id="A0A165M779"/>
<keyword evidence="6" id="KW-0963">Cytoplasm</keyword>
<dbReference type="Proteomes" id="UP000077266">
    <property type="component" value="Unassembled WGS sequence"/>
</dbReference>
<keyword evidence="10" id="KW-1185">Reference proteome</keyword>
<evidence type="ECO:0000256" key="4">
    <source>
        <dbReference type="ARBA" id="ARBA00017286"/>
    </source>
</evidence>
<reference evidence="9 10" key="1">
    <citation type="journal article" date="2016" name="Mol. Biol. Evol.">
        <title>Comparative Genomics of Early-Diverging Mushroom-Forming Fungi Provides Insights into the Origins of Lignocellulose Decay Capabilities.</title>
        <authorList>
            <person name="Nagy L.G."/>
            <person name="Riley R."/>
            <person name="Tritt A."/>
            <person name="Adam C."/>
            <person name="Daum C."/>
            <person name="Floudas D."/>
            <person name="Sun H."/>
            <person name="Yadav J.S."/>
            <person name="Pangilinan J."/>
            <person name="Larsson K.H."/>
            <person name="Matsuura K."/>
            <person name="Barry K."/>
            <person name="Labutti K."/>
            <person name="Kuo R."/>
            <person name="Ohm R.A."/>
            <person name="Bhattacharya S.S."/>
            <person name="Shirouzu T."/>
            <person name="Yoshinaga Y."/>
            <person name="Martin F.M."/>
            <person name="Grigoriev I.V."/>
            <person name="Hibbett D.S."/>
        </authorList>
    </citation>
    <scope>NUCLEOTIDE SEQUENCE [LARGE SCALE GENOMIC DNA]</scope>
    <source>
        <strain evidence="9 10">HHB12029</strain>
    </source>
</reference>
<protein>
    <recommendedName>
        <fullName evidence="5">Protein YAE1</fullName>
    </recommendedName>
    <alternativeName>
        <fullName evidence="4">Protein yae1</fullName>
    </alternativeName>
</protein>
<dbReference type="OrthoDB" id="20086at2759"/>
<dbReference type="GO" id="GO:0005634">
    <property type="term" value="C:nucleus"/>
    <property type="evidence" value="ECO:0007669"/>
    <property type="project" value="UniProtKB-SubCell"/>
</dbReference>
<evidence type="ECO:0000256" key="5">
    <source>
        <dbReference type="ARBA" id="ARBA00018400"/>
    </source>
</evidence>
<sequence>MTLIGADIFGDDAADDVAVGTNPTHADREWNKLQNEFTNAGFREGAIAGKEAALQDGFDHGFDTGAPVGRSLGVLRGYAAAALAIVTKDATLQALEPDLRDIIAQLSNVRLHELVKDEPAVTTSSAHPHSDLLGSERSEVREMDELEAALGQLGSARPAEGIDGLRARLQVLLSQLGLPFEF</sequence>
<evidence type="ECO:0000256" key="6">
    <source>
        <dbReference type="ARBA" id="ARBA00022490"/>
    </source>
</evidence>
<proteinExistence type="inferred from homology"/>
<dbReference type="EMBL" id="KV425914">
    <property type="protein sequence ID" value="KZV98857.1"/>
    <property type="molecule type" value="Genomic_DNA"/>
</dbReference>
<evidence type="ECO:0000256" key="3">
    <source>
        <dbReference type="ARBA" id="ARBA00007096"/>
    </source>
</evidence>
<evidence type="ECO:0000313" key="9">
    <source>
        <dbReference type="EMBL" id="KZV98857.1"/>
    </source>
</evidence>
<comment type="subcellular location">
    <subcellularLocation>
        <location evidence="2">Cytoplasm</location>
    </subcellularLocation>
    <subcellularLocation>
        <location evidence="1">Nucleus</location>
    </subcellularLocation>
</comment>
<dbReference type="InterPro" id="IPR019191">
    <property type="entry name" value="Essential_protein_Yae1_N"/>
</dbReference>
<accession>A0A165M779</accession>
<organism evidence="9 10">
    <name type="scientific">Exidia glandulosa HHB12029</name>
    <dbReference type="NCBI Taxonomy" id="1314781"/>
    <lineage>
        <taxon>Eukaryota</taxon>
        <taxon>Fungi</taxon>
        <taxon>Dikarya</taxon>
        <taxon>Basidiomycota</taxon>
        <taxon>Agaricomycotina</taxon>
        <taxon>Agaricomycetes</taxon>
        <taxon>Auriculariales</taxon>
        <taxon>Exidiaceae</taxon>
        <taxon>Exidia</taxon>
    </lineage>
</organism>
<name>A0A165M779_EXIGL</name>
<dbReference type="InterPro" id="IPR038881">
    <property type="entry name" value="Yae1-like"/>
</dbReference>
<dbReference type="PANTHER" id="PTHR18829">
    <property type="entry name" value="PROTEIN YAE1 HOMOLOG"/>
    <property type="match status" value="1"/>
</dbReference>
<dbReference type="InParanoid" id="A0A165M779"/>